<evidence type="ECO:0000256" key="1">
    <source>
        <dbReference type="ARBA" id="ARBA00004141"/>
    </source>
</evidence>
<evidence type="ECO:0000313" key="10">
    <source>
        <dbReference type="EMBL" id="ODH19884.1"/>
    </source>
</evidence>
<dbReference type="CDD" id="cd17356">
    <property type="entry name" value="MFS_HXT"/>
    <property type="match status" value="1"/>
</dbReference>
<dbReference type="InterPro" id="IPR005829">
    <property type="entry name" value="Sugar_transporter_CS"/>
</dbReference>
<dbReference type="PRINTS" id="PR00171">
    <property type="entry name" value="SUGRTRNSPORT"/>
</dbReference>
<dbReference type="NCBIfam" id="TIGR00879">
    <property type="entry name" value="SP"/>
    <property type="match status" value="1"/>
</dbReference>
<dbReference type="InterPro" id="IPR020846">
    <property type="entry name" value="MFS_dom"/>
</dbReference>
<dbReference type="InterPro" id="IPR005828">
    <property type="entry name" value="MFS_sugar_transport-like"/>
</dbReference>
<dbReference type="VEuPathDB" id="FungiDB:PABG_00687"/>
<feature type="transmembrane region" description="Helical" evidence="9">
    <location>
        <begin position="307"/>
        <end position="330"/>
    </location>
</feature>
<keyword evidence="5 9" id="KW-1133">Transmembrane helix</keyword>
<dbReference type="PANTHER" id="PTHR48022">
    <property type="entry name" value="PLASTIDIC GLUCOSE TRANSPORTER 4"/>
    <property type="match status" value="1"/>
</dbReference>
<evidence type="ECO:0000256" key="8">
    <source>
        <dbReference type="SAM" id="MobiDB-lite"/>
    </source>
</evidence>
<comment type="subcellular location">
    <subcellularLocation>
        <location evidence="1">Membrane</location>
        <topology evidence="1">Multi-pass membrane protein</topology>
    </subcellularLocation>
</comment>
<dbReference type="FunFam" id="1.20.1250.20:FF:000044">
    <property type="entry name" value="Hexose transporter Hxt3p"/>
    <property type="match status" value="1"/>
</dbReference>
<feature type="region of interest" description="Disordered" evidence="8">
    <location>
        <begin position="1"/>
        <end position="30"/>
    </location>
</feature>
<dbReference type="OMA" id="VMVVFAC"/>
<evidence type="ECO:0000256" key="4">
    <source>
        <dbReference type="ARBA" id="ARBA00022692"/>
    </source>
</evidence>
<dbReference type="InterPro" id="IPR003663">
    <property type="entry name" value="Sugar/inositol_transpt"/>
</dbReference>
<dbReference type="PROSITE" id="PS00217">
    <property type="entry name" value="SUGAR_TRANSPORT_2"/>
    <property type="match status" value="1"/>
</dbReference>
<comment type="similarity">
    <text evidence="2 7">Belongs to the major facilitator superfamily. Sugar transporter (TC 2.A.1.1) family.</text>
</comment>
<dbReference type="OrthoDB" id="2241241at2759"/>
<sequence length="555" mass="62309">MKNVSRFFKSGKDNPSDGLERRTTADREKGRDELIDTPVPFLSWRSFVMGVFVSMGGFVFGYDTGQIAGLLEMKDFLRRFGEPKPSGDGYFFSNVRAGLIVSLLSIGTLIGSLLAAPLGDRIGRKWSISGWCVVLSGGILVQITSDTPRWYQIVVGRWIAGLGVGALSLLVPLYQGESAPRHIRGAMISCYQLFITLGIFVANCINYGTESRNDSSAWRIPVGMTFAWILILGVGISLFPESPRYDYRTGHIERAKTSMMRFYGVPHNHRQLHLELEEIRLKYEEEKTVKDQPWYEIFIAPRMAYRLVLGVSLQALQQLTGANYFFYYGTTVFKGAGIENSYITQIILGAVNFGSTFLGLYNIEHFGRRKPLIFGALWMFICFLVFASVGHFRLNLEDPTLTPGPGKVMVAFACLFILGFASTWGPIVWAIVSELYPSRYRARAMSFATASNWLWNFLIAFFTPLITGDIGFRYGYVFAGCLFLAASTVYLCVIEGKGRTLEELDAMYIMRVPAWKSENFVLPPLEGQQDRHSKESFSHNNDVAKTEGDDCGRNN</sequence>
<dbReference type="SUPFAM" id="SSF103473">
    <property type="entry name" value="MFS general substrate transporter"/>
    <property type="match status" value="1"/>
</dbReference>
<name>A0A1D2J8M4_PARBR</name>
<feature type="transmembrane region" description="Helical" evidence="9">
    <location>
        <begin position="126"/>
        <end position="144"/>
    </location>
</feature>
<feature type="compositionally biased region" description="Basic and acidic residues" evidence="8">
    <location>
        <begin position="10"/>
        <end position="30"/>
    </location>
</feature>
<evidence type="ECO:0000256" key="9">
    <source>
        <dbReference type="SAM" id="Phobius"/>
    </source>
</evidence>
<feature type="transmembrane region" description="Helical" evidence="9">
    <location>
        <begin position="474"/>
        <end position="493"/>
    </location>
</feature>
<evidence type="ECO:0000256" key="5">
    <source>
        <dbReference type="ARBA" id="ARBA00022989"/>
    </source>
</evidence>
<dbReference type="AlphaFoldDB" id="A0A1D2J8M4"/>
<dbReference type="VEuPathDB" id="FungiDB:PADG_03124"/>
<accession>A0A1D2J8M4</accession>
<dbReference type="InterPro" id="IPR050360">
    <property type="entry name" value="MFS_Sugar_Transporters"/>
</dbReference>
<dbReference type="Gene3D" id="1.20.1250.20">
    <property type="entry name" value="MFS general substrate transporter like domains"/>
    <property type="match status" value="1"/>
</dbReference>
<dbReference type="InterPro" id="IPR036259">
    <property type="entry name" value="MFS_trans_sf"/>
</dbReference>
<feature type="transmembrane region" description="Helical" evidence="9">
    <location>
        <begin position="47"/>
        <end position="71"/>
    </location>
</feature>
<feature type="transmembrane region" description="Helical" evidence="9">
    <location>
        <begin position="372"/>
        <end position="389"/>
    </location>
</feature>
<evidence type="ECO:0000256" key="6">
    <source>
        <dbReference type="ARBA" id="ARBA00023136"/>
    </source>
</evidence>
<dbReference type="EMBL" id="LZYO01000303">
    <property type="protein sequence ID" value="ODH19884.1"/>
    <property type="molecule type" value="Genomic_DNA"/>
</dbReference>
<organism evidence="10 11">
    <name type="scientific">Paracoccidioides brasiliensis</name>
    <dbReference type="NCBI Taxonomy" id="121759"/>
    <lineage>
        <taxon>Eukaryota</taxon>
        <taxon>Fungi</taxon>
        <taxon>Dikarya</taxon>
        <taxon>Ascomycota</taxon>
        <taxon>Pezizomycotina</taxon>
        <taxon>Eurotiomycetes</taxon>
        <taxon>Eurotiomycetidae</taxon>
        <taxon>Onygenales</taxon>
        <taxon>Ajellomycetaceae</taxon>
        <taxon>Paracoccidioides</taxon>
    </lineage>
</organism>
<feature type="transmembrane region" description="Helical" evidence="9">
    <location>
        <begin position="220"/>
        <end position="239"/>
    </location>
</feature>
<feature type="transmembrane region" description="Helical" evidence="9">
    <location>
        <begin position="91"/>
        <end position="114"/>
    </location>
</feature>
<feature type="transmembrane region" description="Helical" evidence="9">
    <location>
        <begin position="150"/>
        <end position="174"/>
    </location>
</feature>
<comment type="caution">
    <text evidence="10">The sequence shown here is derived from an EMBL/GenBank/DDBJ whole genome shotgun (WGS) entry which is preliminary data.</text>
</comment>
<dbReference type="GO" id="GO:0016020">
    <property type="term" value="C:membrane"/>
    <property type="evidence" value="ECO:0007669"/>
    <property type="project" value="UniProtKB-SubCell"/>
</dbReference>
<evidence type="ECO:0000313" key="11">
    <source>
        <dbReference type="Proteomes" id="UP000242814"/>
    </source>
</evidence>
<feature type="transmembrane region" description="Helical" evidence="9">
    <location>
        <begin position="444"/>
        <end position="462"/>
    </location>
</feature>
<feature type="transmembrane region" description="Helical" evidence="9">
    <location>
        <begin position="342"/>
        <end position="360"/>
    </location>
</feature>
<proteinExistence type="inferred from homology"/>
<dbReference type="Pfam" id="PF00083">
    <property type="entry name" value="Sugar_tr"/>
    <property type="match status" value="1"/>
</dbReference>
<dbReference type="GO" id="GO:0005351">
    <property type="term" value="F:carbohydrate:proton symporter activity"/>
    <property type="evidence" value="ECO:0007669"/>
    <property type="project" value="TreeGrafter"/>
</dbReference>
<evidence type="ECO:0000256" key="2">
    <source>
        <dbReference type="ARBA" id="ARBA00010992"/>
    </source>
</evidence>
<feature type="region of interest" description="Disordered" evidence="8">
    <location>
        <begin position="530"/>
        <end position="555"/>
    </location>
</feature>
<gene>
    <name evidence="10" type="ORF">ACO22_06054</name>
</gene>
<keyword evidence="4 9" id="KW-0812">Transmembrane</keyword>
<dbReference type="PROSITE" id="PS00216">
    <property type="entry name" value="SUGAR_TRANSPORT_1"/>
    <property type="match status" value="1"/>
</dbReference>
<dbReference type="PANTHER" id="PTHR48022:SF39">
    <property type="entry name" value="MONOSACCHARIDE TRANSPORTER, PUTATIVE-RELATED"/>
    <property type="match status" value="1"/>
</dbReference>
<keyword evidence="6 9" id="KW-0472">Membrane</keyword>
<feature type="transmembrane region" description="Helical" evidence="9">
    <location>
        <begin position="186"/>
        <end position="208"/>
    </location>
</feature>
<evidence type="ECO:0000256" key="3">
    <source>
        <dbReference type="ARBA" id="ARBA00022448"/>
    </source>
</evidence>
<dbReference type="Proteomes" id="UP000242814">
    <property type="component" value="Unassembled WGS sequence"/>
</dbReference>
<evidence type="ECO:0000256" key="7">
    <source>
        <dbReference type="RuleBase" id="RU003346"/>
    </source>
</evidence>
<protein>
    <submittedName>
        <fullName evidence="10">Uncharacterized protein</fullName>
    </submittedName>
</protein>
<feature type="transmembrane region" description="Helical" evidence="9">
    <location>
        <begin position="409"/>
        <end position="432"/>
    </location>
</feature>
<dbReference type="PROSITE" id="PS50850">
    <property type="entry name" value="MFS"/>
    <property type="match status" value="1"/>
</dbReference>
<keyword evidence="3 7" id="KW-0813">Transport</keyword>
<reference evidence="10 11" key="1">
    <citation type="submission" date="2016-06" db="EMBL/GenBank/DDBJ databases">
        <authorList>
            <person name="Kjaerup R.B."/>
            <person name="Dalgaard T.S."/>
            <person name="Juul-Madsen H.R."/>
        </authorList>
    </citation>
    <scope>NUCLEOTIDE SEQUENCE [LARGE SCALE GENOMIC DNA]</scope>
    <source>
        <strain evidence="10 11">Pb300</strain>
    </source>
</reference>